<organism evidence="4 5">
    <name type="scientific">Pseudomonas fungipugnans</name>
    <dbReference type="NCBI Taxonomy" id="3024217"/>
    <lineage>
        <taxon>Bacteria</taxon>
        <taxon>Pseudomonadati</taxon>
        <taxon>Pseudomonadota</taxon>
        <taxon>Gammaproteobacteria</taxon>
        <taxon>Pseudomonadales</taxon>
        <taxon>Pseudomonadaceae</taxon>
        <taxon>Pseudomonas</taxon>
    </lineage>
</organism>
<dbReference type="Pfam" id="PF07007">
    <property type="entry name" value="LprI"/>
    <property type="match status" value="1"/>
</dbReference>
<evidence type="ECO:0000259" key="3">
    <source>
        <dbReference type="Pfam" id="PF07007"/>
    </source>
</evidence>
<dbReference type="EMBL" id="JARBWL010000001">
    <property type="protein sequence ID" value="MDI2590611.1"/>
    <property type="molecule type" value="Genomic_DNA"/>
</dbReference>
<feature type="domain" description="Lysozyme inhibitor LprI-like N-terminal" evidence="3">
    <location>
        <begin position="70"/>
        <end position="165"/>
    </location>
</feature>
<evidence type="ECO:0000313" key="4">
    <source>
        <dbReference type="EMBL" id="MDI2590611.1"/>
    </source>
</evidence>
<dbReference type="Gene3D" id="1.20.1270.180">
    <property type="match status" value="1"/>
</dbReference>
<accession>A0ABT6QI99</accession>
<keyword evidence="2" id="KW-0472">Membrane</keyword>
<dbReference type="Proteomes" id="UP001159100">
    <property type="component" value="Unassembled WGS sequence"/>
</dbReference>
<name>A0ABT6QI99_9PSED</name>
<sequence>MSIGFERASEQSTQSKYQKFDCSQNSGIYQGAQINMANSAIYKKVLMFVLFVLFGLGGCMNAIADDDPCSTQNNSLEAAQCQIERLKHLETELNARYQEALEKLPDTNVWDARQTKDQLKKAQSAWRVYRDENCSYVGGLQGGSGRWVTIFAVDCDLEETEKRIDFFKHLPAGG</sequence>
<keyword evidence="1" id="KW-0175">Coiled coil</keyword>
<gene>
    <name evidence="4" type="ORF">POF45_04075</name>
</gene>
<dbReference type="InterPro" id="IPR009739">
    <property type="entry name" value="LprI-like_N"/>
</dbReference>
<comment type="caution">
    <text evidence="4">The sequence shown here is derived from an EMBL/GenBank/DDBJ whole genome shotgun (WGS) entry which is preliminary data.</text>
</comment>
<protein>
    <submittedName>
        <fullName evidence="4">DUF1311 domain-containing protein</fullName>
    </submittedName>
</protein>
<keyword evidence="2" id="KW-1133">Transmembrane helix</keyword>
<proteinExistence type="predicted"/>
<evidence type="ECO:0000313" key="5">
    <source>
        <dbReference type="Proteomes" id="UP001159100"/>
    </source>
</evidence>
<feature type="coiled-coil region" evidence="1">
    <location>
        <begin position="76"/>
        <end position="103"/>
    </location>
</feature>
<dbReference type="RefSeq" id="WP_282315142.1">
    <property type="nucleotide sequence ID" value="NZ_JARBWL010000001.1"/>
</dbReference>
<evidence type="ECO:0000256" key="1">
    <source>
        <dbReference type="SAM" id="Coils"/>
    </source>
</evidence>
<evidence type="ECO:0000256" key="2">
    <source>
        <dbReference type="SAM" id="Phobius"/>
    </source>
</evidence>
<keyword evidence="2" id="KW-0812">Transmembrane</keyword>
<reference evidence="4 5" key="1">
    <citation type="submission" date="2023-02" db="EMBL/GenBank/DDBJ databases">
        <title>Pseudomonas chrutzelriedensis sp. nov., a potently antifungal strain isolated from moss.</title>
        <authorList>
            <person name="Schnyder A."/>
            <person name="Kalawong R."/>
            <person name="Eberl L."/>
            <person name="Agnoli K."/>
        </authorList>
    </citation>
    <scope>NUCLEOTIDE SEQUENCE [LARGE SCALE GENOMIC DNA]</scope>
    <source>
        <strain evidence="4 5">681</strain>
    </source>
</reference>
<feature type="transmembrane region" description="Helical" evidence="2">
    <location>
        <begin position="45"/>
        <end position="64"/>
    </location>
</feature>
<keyword evidence="5" id="KW-1185">Reference proteome</keyword>